<keyword evidence="2" id="KW-1133">Transmembrane helix</keyword>
<evidence type="ECO:0000256" key="2">
    <source>
        <dbReference type="SAM" id="Phobius"/>
    </source>
</evidence>
<dbReference type="GO" id="GO:0006487">
    <property type="term" value="P:protein N-linked glycosylation"/>
    <property type="evidence" value="ECO:0007669"/>
    <property type="project" value="TreeGrafter"/>
</dbReference>
<name>A0AAW1P1B0_9CHLO</name>
<organism evidence="3 4">
    <name type="scientific">Symbiochloris irregularis</name>
    <dbReference type="NCBI Taxonomy" id="706552"/>
    <lineage>
        <taxon>Eukaryota</taxon>
        <taxon>Viridiplantae</taxon>
        <taxon>Chlorophyta</taxon>
        <taxon>core chlorophytes</taxon>
        <taxon>Trebouxiophyceae</taxon>
        <taxon>Trebouxiales</taxon>
        <taxon>Trebouxiaceae</taxon>
        <taxon>Symbiochloris</taxon>
    </lineage>
</organism>
<proteinExistence type="predicted"/>
<dbReference type="Proteomes" id="UP001465755">
    <property type="component" value="Unassembled WGS sequence"/>
</dbReference>
<reference evidence="3 4" key="1">
    <citation type="journal article" date="2024" name="Nat. Commun.">
        <title>Phylogenomics reveals the evolutionary origins of lichenization in chlorophyte algae.</title>
        <authorList>
            <person name="Puginier C."/>
            <person name="Libourel C."/>
            <person name="Otte J."/>
            <person name="Skaloud P."/>
            <person name="Haon M."/>
            <person name="Grisel S."/>
            <person name="Petersen M."/>
            <person name="Berrin J.G."/>
            <person name="Delaux P.M."/>
            <person name="Dal Grande F."/>
            <person name="Keller J."/>
        </authorList>
    </citation>
    <scope>NUCLEOTIDE SEQUENCE [LARGE SCALE GENOMIC DNA]</scope>
    <source>
        <strain evidence="3 4">SAG 2036</strain>
    </source>
</reference>
<feature type="region of interest" description="Disordered" evidence="1">
    <location>
        <begin position="194"/>
        <end position="220"/>
    </location>
</feature>
<evidence type="ECO:0000313" key="3">
    <source>
        <dbReference type="EMBL" id="KAK9802661.1"/>
    </source>
</evidence>
<feature type="transmembrane region" description="Helical" evidence="2">
    <location>
        <begin position="16"/>
        <end position="37"/>
    </location>
</feature>
<dbReference type="InterPro" id="IPR006759">
    <property type="entry name" value="Glyco_transf_54"/>
</dbReference>
<dbReference type="EMBL" id="JALJOQ010000069">
    <property type="protein sequence ID" value="KAK9802661.1"/>
    <property type="molecule type" value="Genomic_DNA"/>
</dbReference>
<keyword evidence="4" id="KW-1185">Reference proteome</keyword>
<accession>A0AAW1P1B0</accession>
<comment type="caution">
    <text evidence="3">The sequence shown here is derived from an EMBL/GenBank/DDBJ whole genome shotgun (WGS) entry which is preliminary data.</text>
</comment>
<dbReference type="PANTHER" id="PTHR12062">
    <property type="entry name" value="N-ACETYLGLUCOSAMINYLTRANSFERASE VI"/>
    <property type="match status" value="1"/>
</dbReference>
<dbReference type="AlphaFoldDB" id="A0AAW1P1B0"/>
<keyword evidence="2" id="KW-0472">Membrane</keyword>
<evidence type="ECO:0000256" key="1">
    <source>
        <dbReference type="SAM" id="MobiDB-lite"/>
    </source>
</evidence>
<sequence>MRPVARGRSRRETQNGILLASFAANLLLVVALGYAWLNSARNHRALQQEMTARVDQTNTELSNVTASLQSMSASLTAAKSQLANTLASTATAGNASAANKLWLTIGMTTVPRRNGADYLSRTLQTLLEELPLDKTDPLYGRVRVLVMNNRPGNHSVLYKLQTRIASFPDLVATDTADARFAVKARAYVSMVDNPGTVPDPAPHLKDPDDFNNPSNRPGREVRRQTCDLVSMLEQAAGASHYFMFMEDDFRVCPNALHIVHYALRKLNAQPSMSKWLGLRISYGMNGILLRDEHLAHLSGYLRKHTARLPADLLWMEWIQGRRKELWNVTKHRPLAVFRSNLLDHIGAQSSFAVRTNRLPWPGCFDPMATVWSLHKSERFQLKKCSHSDISPCPALGPDDDPWLKHPITWPHILDGAEADHPETLAENAANVSALQSKPL</sequence>
<dbReference type="GO" id="GO:0008375">
    <property type="term" value="F:acetylglucosaminyltransferase activity"/>
    <property type="evidence" value="ECO:0007669"/>
    <property type="project" value="TreeGrafter"/>
</dbReference>
<evidence type="ECO:0000313" key="4">
    <source>
        <dbReference type="Proteomes" id="UP001465755"/>
    </source>
</evidence>
<dbReference type="PANTHER" id="PTHR12062:SF0">
    <property type="entry name" value="ALPHA-1,3-MANNOSYL-GLYCOPROTEIN 4-BETA-N-ACETYLGLUCOSAMINYLTRANSFERASE B"/>
    <property type="match status" value="1"/>
</dbReference>
<keyword evidence="2" id="KW-0812">Transmembrane</keyword>
<protein>
    <submittedName>
        <fullName evidence="3">Uncharacterized protein</fullName>
    </submittedName>
</protein>
<gene>
    <name evidence="3" type="ORF">WJX73_002359</name>
</gene>